<dbReference type="InterPro" id="IPR028082">
    <property type="entry name" value="Peripla_BP_I"/>
</dbReference>
<protein>
    <submittedName>
        <fullName evidence="5">GGDEF domain-containing protein</fullName>
    </submittedName>
</protein>
<accession>E0RY30</accession>
<dbReference type="PANTHER" id="PTHR30146">
    <property type="entry name" value="LACI-RELATED TRANSCRIPTIONAL REPRESSOR"/>
    <property type="match status" value="1"/>
</dbReference>
<dbReference type="GO" id="GO:0003700">
    <property type="term" value="F:DNA-binding transcription factor activity"/>
    <property type="evidence" value="ECO:0007669"/>
    <property type="project" value="TreeGrafter"/>
</dbReference>
<dbReference type="STRING" id="515622.bpr_I2252"/>
<feature type="domain" description="GGDEF" evidence="4">
    <location>
        <begin position="492"/>
        <end position="620"/>
    </location>
</feature>
<dbReference type="GO" id="GO:0000976">
    <property type="term" value="F:transcription cis-regulatory region binding"/>
    <property type="evidence" value="ECO:0007669"/>
    <property type="project" value="TreeGrafter"/>
</dbReference>
<evidence type="ECO:0000256" key="1">
    <source>
        <dbReference type="ARBA" id="ARBA00023015"/>
    </source>
</evidence>
<dbReference type="PANTHER" id="PTHR30146:SF24">
    <property type="entry name" value="XYLOSE OPERON REGULATORY PROTEIN"/>
    <property type="match status" value="1"/>
</dbReference>
<proteinExistence type="predicted"/>
<dbReference type="NCBIfam" id="TIGR00254">
    <property type="entry name" value="GGDEF"/>
    <property type="match status" value="1"/>
</dbReference>
<sequence length="620" mass="70087">MINGKKIVALCTYRIYGAPEFAFLSELGRLLSEEDYFLFIYAMNSEIGIVEDSSPEVEVFNLIPYDKVDVVVIMNEKIKNRSVIQNIIDKSSANDVPVLVVDGEFDHVATVRFDYAGGFEKVVRHMIEDHKVQKPHFMAGHRNNVFSNERIEVFKKVLAENNMPFDESMISYGDFWAFPCRAATAELLKRKELPDSIICANDIMAINVCDVLKEAGIKVPDDILVSGFDGLDEAFISSPGITTAICDNGELAHTVIEALSNIFSGDRYTSKWIQPVFIPNESCGCLRKDLHVTAAVGELNNLFYHHEDEIHAMQAIISKMLMSKDVKKSIRHLKENHAKHAQVVVEKSCFDFENNYFYDDVEKGDKIVVFDSYSDSEDSYAYDPKSIVPHLEEIMEAGYPLIFNSLVYMDKCPGFVCYSYPRRMLIDYNQTPNLTNCFEMSIGGYVVNMYQKYLRDKLQRMYQNDALTGLYNRLAFRSITSEIFSHESNIGQKITVIMLDLNGLKQINDNLGHMAGDKAITAVATALKDSCPEKAICVRTGGDELLSLIVGDCNVDSIQKDIKEKMAEYSKTYGFDVSASVGVYSTIYENGMDINKVINIADERMYEMKRRIKSKKSGSL</sequence>
<keyword evidence="2" id="KW-0238">DNA-binding</keyword>
<dbReference type="SUPFAM" id="SSF55073">
    <property type="entry name" value="Nucleotide cyclase"/>
    <property type="match status" value="1"/>
</dbReference>
<dbReference type="PROSITE" id="PS50887">
    <property type="entry name" value="GGDEF"/>
    <property type="match status" value="1"/>
</dbReference>
<evidence type="ECO:0000256" key="2">
    <source>
        <dbReference type="ARBA" id="ARBA00023125"/>
    </source>
</evidence>
<keyword evidence="6" id="KW-1185">Reference proteome</keyword>
<dbReference type="Gene3D" id="3.30.70.270">
    <property type="match status" value="1"/>
</dbReference>
<dbReference type="eggNOG" id="COG1609">
    <property type="taxonomic scope" value="Bacteria"/>
</dbReference>
<dbReference type="CDD" id="cd06267">
    <property type="entry name" value="PBP1_LacI_sugar_binding-like"/>
    <property type="match status" value="1"/>
</dbReference>
<evidence type="ECO:0000259" key="4">
    <source>
        <dbReference type="PROSITE" id="PS50887"/>
    </source>
</evidence>
<keyword evidence="3" id="KW-0804">Transcription</keyword>
<organism evidence="5 6">
    <name type="scientific">Butyrivibrio proteoclasticus (strain ATCC 51982 / DSM 14932 / B316)</name>
    <name type="common">Clostridium proteoclasticum</name>
    <dbReference type="NCBI Taxonomy" id="515622"/>
    <lineage>
        <taxon>Bacteria</taxon>
        <taxon>Bacillati</taxon>
        <taxon>Bacillota</taxon>
        <taxon>Clostridia</taxon>
        <taxon>Lachnospirales</taxon>
        <taxon>Lachnospiraceae</taxon>
        <taxon>Butyrivibrio</taxon>
    </lineage>
</organism>
<keyword evidence="1" id="KW-0805">Transcription regulation</keyword>
<dbReference type="EMBL" id="CP001810">
    <property type="protein sequence ID" value="ADL34985.1"/>
    <property type="molecule type" value="Genomic_DNA"/>
</dbReference>
<dbReference type="Gene3D" id="3.40.50.2300">
    <property type="match status" value="2"/>
</dbReference>
<dbReference type="Pfam" id="PF00990">
    <property type="entry name" value="GGDEF"/>
    <property type="match status" value="1"/>
</dbReference>
<dbReference type="Proteomes" id="UP000001299">
    <property type="component" value="Chromosome 1"/>
</dbReference>
<dbReference type="KEGG" id="bpb:bpr_I2252"/>
<dbReference type="SUPFAM" id="SSF53822">
    <property type="entry name" value="Periplasmic binding protein-like I"/>
    <property type="match status" value="1"/>
</dbReference>
<evidence type="ECO:0000313" key="5">
    <source>
        <dbReference type="EMBL" id="ADL34985.1"/>
    </source>
</evidence>
<gene>
    <name evidence="5" type="ordered locus">bpr_I2252</name>
</gene>
<dbReference type="AlphaFoldDB" id="E0RY30"/>
<dbReference type="InterPro" id="IPR043128">
    <property type="entry name" value="Rev_trsase/Diguanyl_cyclase"/>
</dbReference>
<dbReference type="InterPro" id="IPR046335">
    <property type="entry name" value="LacI/GalR-like_sensor"/>
</dbReference>
<reference evidence="5 6" key="1">
    <citation type="journal article" date="2010" name="PLoS ONE">
        <title>The glycobiome of the rumen bacterium Butyrivibrio proteoclasticus B316(T) highlights adaptation to a polysaccharide-rich environment.</title>
        <authorList>
            <person name="Kelly W.J."/>
            <person name="Leahy S.C."/>
            <person name="Altermann E."/>
            <person name="Yeoman C.J."/>
            <person name="Dunne J.C."/>
            <person name="Kong Z."/>
            <person name="Pacheco D.M."/>
            <person name="Li D."/>
            <person name="Noel S.J."/>
            <person name="Moon C.D."/>
            <person name="Cookson A.L."/>
            <person name="Attwood G.T."/>
        </authorList>
    </citation>
    <scope>NUCLEOTIDE SEQUENCE [LARGE SCALE GENOMIC DNA]</scope>
    <source>
        <strain evidence="6">ATCC 51982 / DSM 14932 / B316</strain>
    </source>
</reference>
<dbReference type="InterPro" id="IPR029787">
    <property type="entry name" value="Nucleotide_cyclase"/>
</dbReference>
<dbReference type="HOGENOM" id="CLU_020864_0_0_9"/>
<name>E0RY30_BUTPB</name>
<dbReference type="InterPro" id="IPR000160">
    <property type="entry name" value="GGDEF_dom"/>
</dbReference>
<evidence type="ECO:0000313" key="6">
    <source>
        <dbReference type="Proteomes" id="UP000001299"/>
    </source>
</evidence>
<dbReference type="eggNOG" id="COG2199">
    <property type="taxonomic scope" value="Bacteria"/>
</dbReference>
<evidence type="ECO:0000256" key="3">
    <source>
        <dbReference type="ARBA" id="ARBA00023163"/>
    </source>
</evidence>
<dbReference type="CDD" id="cd01949">
    <property type="entry name" value="GGDEF"/>
    <property type="match status" value="1"/>
</dbReference>
<dbReference type="SMART" id="SM00267">
    <property type="entry name" value="GGDEF"/>
    <property type="match status" value="1"/>
</dbReference>
<dbReference type="Pfam" id="PF13377">
    <property type="entry name" value="Peripla_BP_3"/>
    <property type="match status" value="1"/>
</dbReference>
<dbReference type="RefSeq" id="WP_013281638.1">
    <property type="nucleotide sequence ID" value="NC_014387.1"/>
</dbReference>